<evidence type="ECO:0000313" key="3">
    <source>
        <dbReference type="Proteomes" id="UP000316621"/>
    </source>
</evidence>
<feature type="chain" id="PRO_5021305575" description="Yippee domain-containing protein" evidence="1">
    <location>
        <begin position="22"/>
        <end position="300"/>
    </location>
</feature>
<feature type="signal peptide" evidence="1">
    <location>
        <begin position="1"/>
        <end position="21"/>
    </location>
</feature>
<organism evidence="2 3">
    <name type="scientific">Papaver somniferum</name>
    <name type="common">Opium poppy</name>
    <dbReference type="NCBI Taxonomy" id="3469"/>
    <lineage>
        <taxon>Eukaryota</taxon>
        <taxon>Viridiplantae</taxon>
        <taxon>Streptophyta</taxon>
        <taxon>Embryophyta</taxon>
        <taxon>Tracheophyta</taxon>
        <taxon>Spermatophyta</taxon>
        <taxon>Magnoliopsida</taxon>
        <taxon>Ranunculales</taxon>
        <taxon>Papaveraceae</taxon>
        <taxon>Papaveroideae</taxon>
        <taxon>Papaver</taxon>
    </lineage>
</organism>
<dbReference type="STRING" id="3469.A0A4Y7IRP6"/>
<accession>A0A4Y7IRP6</accession>
<sequence>MKLEVFCGFLMLAKLIPVSLMRNRPEERLVPIYDFNFTCTTVDYLQFSMQNPDQRPHPGNMYSSDSVAIPLPNTGRTPPWNRISVSNLRRSVGMAAGLHWGSGTPSNSLSISRTAPFNISVRTRIYSKRFYKCKYCGFRIASLANISLIAQLFGQDLPIPSVMVIHPPLTSVTVQHTNEIEQTPDSLAQRNNLLCGMCEEQIGKCFVVAAADLEIWVLHLPCVKLEPLSIAVSSGVVCLVLCWRDIRKRFTFTCYMSDKLIVPPKASTSSSSNPYENPATETFIPFTHYTLAILPKEWAV</sequence>
<dbReference type="AlphaFoldDB" id="A0A4Y7IRP6"/>
<name>A0A4Y7IRP6_PAPSO</name>
<keyword evidence="1" id="KW-0732">Signal</keyword>
<reference evidence="2 3" key="1">
    <citation type="journal article" date="2018" name="Science">
        <title>The opium poppy genome and morphinan production.</title>
        <authorList>
            <person name="Guo L."/>
            <person name="Winzer T."/>
            <person name="Yang X."/>
            <person name="Li Y."/>
            <person name="Ning Z."/>
            <person name="He Z."/>
            <person name="Teodor R."/>
            <person name="Lu Y."/>
            <person name="Bowser T.A."/>
            <person name="Graham I.A."/>
            <person name="Ye K."/>
        </authorList>
    </citation>
    <scope>NUCLEOTIDE SEQUENCE [LARGE SCALE GENOMIC DNA]</scope>
    <source>
        <strain evidence="3">cv. HN1</strain>
        <tissue evidence="2">Leaves</tissue>
    </source>
</reference>
<dbReference type="EMBL" id="CM010716">
    <property type="protein sequence ID" value="RZC50105.1"/>
    <property type="molecule type" value="Genomic_DNA"/>
</dbReference>
<protein>
    <recommendedName>
        <fullName evidence="4">Yippee domain-containing protein</fullName>
    </recommendedName>
</protein>
<keyword evidence="3" id="KW-1185">Reference proteome</keyword>
<evidence type="ECO:0008006" key="4">
    <source>
        <dbReference type="Google" id="ProtNLM"/>
    </source>
</evidence>
<dbReference type="Proteomes" id="UP000316621">
    <property type="component" value="Chromosome 2"/>
</dbReference>
<dbReference type="Gramene" id="RZC50105">
    <property type="protein sequence ID" value="RZC50105"/>
    <property type="gene ID" value="C5167_018527"/>
</dbReference>
<evidence type="ECO:0000313" key="2">
    <source>
        <dbReference type="EMBL" id="RZC50105.1"/>
    </source>
</evidence>
<gene>
    <name evidence="2" type="ORF">C5167_018527</name>
</gene>
<evidence type="ECO:0000256" key="1">
    <source>
        <dbReference type="SAM" id="SignalP"/>
    </source>
</evidence>
<proteinExistence type="predicted"/>